<evidence type="ECO:0000313" key="2">
    <source>
        <dbReference type="Proteomes" id="UP000235803"/>
    </source>
</evidence>
<dbReference type="RefSeq" id="WP_102655285.1">
    <property type="nucleotide sequence ID" value="NZ_PNRF01000043.1"/>
</dbReference>
<gene>
    <name evidence="1" type="ORF">C1H69_20705</name>
</gene>
<keyword evidence="2" id="KW-1185">Reference proteome</keyword>
<evidence type="ECO:0000313" key="1">
    <source>
        <dbReference type="EMBL" id="PMR72666.1"/>
    </source>
</evidence>
<name>A0A2N7TWW3_9GAMM</name>
<sequence>MEDSSALVLLPQEQLTLAHAHETGELHRYRQLALSFLPTASHVSSLMTTLGEECERRLQTLSAAAERLELVDCLPKQSPNMPPRFAKTRQHFFVIDHAMGEQMFEQALEGARESRLFLEWLLETTPTPELYEPLRAFAMEKGTEYHILLESQEQWRLDADSGATRPELWTSSPLVSGLSRCSEK</sequence>
<accession>A0A2N7TWW3</accession>
<reference evidence="1 2" key="1">
    <citation type="submission" date="2018-01" db="EMBL/GenBank/DDBJ databases">
        <title>Halomonas endophytica sp. nov., isolated from storage liquid in the stems of Populus euphratica.</title>
        <authorList>
            <person name="Chen C."/>
        </authorList>
    </citation>
    <scope>NUCLEOTIDE SEQUENCE [LARGE SCALE GENOMIC DNA]</scope>
    <source>
        <strain evidence="1 2">MC28</strain>
    </source>
</reference>
<dbReference type="Proteomes" id="UP000235803">
    <property type="component" value="Unassembled WGS sequence"/>
</dbReference>
<dbReference type="OrthoDB" id="6161818at2"/>
<comment type="caution">
    <text evidence="1">The sequence shown here is derived from an EMBL/GenBank/DDBJ whole genome shotgun (WGS) entry which is preliminary data.</text>
</comment>
<organism evidence="1 2">
    <name type="scientific">Billgrantia endophytica</name>
    <dbReference type="NCBI Taxonomy" id="2033802"/>
    <lineage>
        <taxon>Bacteria</taxon>
        <taxon>Pseudomonadati</taxon>
        <taxon>Pseudomonadota</taxon>
        <taxon>Gammaproteobacteria</taxon>
        <taxon>Oceanospirillales</taxon>
        <taxon>Halomonadaceae</taxon>
        <taxon>Billgrantia</taxon>
    </lineage>
</organism>
<dbReference type="AlphaFoldDB" id="A0A2N7TWW3"/>
<protein>
    <submittedName>
        <fullName evidence="1">Uncharacterized protein</fullName>
    </submittedName>
</protein>
<proteinExistence type="predicted"/>
<dbReference type="EMBL" id="PNRF01000043">
    <property type="protein sequence ID" value="PMR72666.1"/>
    <property type="molecule type" value="Genomic_DNA"/>
</dbReference>